<dbReference type="InterPro" id="IPR006144">
    <property type="entry name" value="Secretion_HlyD_CS"/>
</dbReference>
<organism evidence="12 13">
    <name type="scientific">Schinkia azotoformans MEV2011</name>
    <dbReference type="NCBI Taxonomy" id="1348973"/>
    <lineage>
        <taxon>Bacteria</taxon>
        <taxon>Bacillati</taxon>
        <taxon>Bacillota</taxon>
        <taxon>Bacilli</taxon>
        <taxon>Bacillales</taxon>
        <taxon>Bacillaceae</taxon>
        <taxon>Calidifontibacillus/Schinkia group</taxon>
        <taxon>Schinkia</taxon>
    </lineage>
</organism>
<feature type="domain" description="AprE-like beta-barrel" evidence="11">
    <location>
        <begin position="287"/>
        <end position="376"/>
    </location>
</feature>
<dbReference type="InterPro" id="IPR058982">
    <property type="entry name" value="Beta-barrel_AprE"/>
</dbReference>
<dbReference type="PRINTS" id="PR01490">
    <property type="entry name" value="RTXTOXIND"/>
</dbReference>
<accession>A0A072NJK6</accession>
<dbReference type="GO" id="GO:0009306">
    <property type="term" value="P:protein secretion"/>
    <property type="evidence" value="ECO:0007669"/>
    <property type="project" value="InterPro"/>
</dbReference>
<dbReference type="PROSITE" id="PS00543">
    <property type="entry name" value="HLYD_FAMILY"/>
    <property type="match status" value="1"/>
</dbReference>
<dbReference type="PATRIC" id="fig|1348973.3.peg.3087"/>
<dbReference type="InterPro" id="IPR058781">
    <property type="entry name" value="HH_AprE-like"/>
</dbReference>
<proteinExistence type="inferred from homology"/>
<feature type="coiled-coil region" evidence="9">
    <location>
        <begin position="182"/>
        <end position="245"/>
    </location>
</feature>
<dbReference type="Pfam" id="PF26002">
    <property type="entry name" value="Beta-barrel_AprE"/>
    <property type="match status" value="1"/>
</dbReference>
<evidence type="ECO:0000256" key="2">
    <source>
        <dbReference type="ARBA" id="ARBA00009477"/>
    </source>
</evidence>
<comment type="similarity">
    <text evidence="2">Belongs to the membrane fusion protein (MFP) (TC 8.A.1) family.</text>
</comment>
<dbReference type="Pfam" id="PF25994">
    <property type="entry name" value="HH_AprE"/>
    <property type="match status" value="1"/>
</dbReference>
<keyword evidence="7" id="KW-1133">Transmembrane helix</keyword>
<comment type="subcellular location">
    <subcellularLocation>
        <location evidence="1">Cell inner membrane</location>
        <topology evidence="1">Single-pass membrane protein</topology>
    </subcellularLocation>
</comment>
<dbReference type="AlphaFoldDB" id="A0A072NJK6"/>
<keyword evidence="8" id="KW-0472">Membrane</keyword>
<dbReference type="PANTHER" id="PTHR30386:SF27">
    <property type="entry name" value="MEMBRANE FUSION PROTEIN (MFP) FAMILY PROTEIN"/>
    <property type="match status" value="1"/>
</dbReference>
<dbReference type="Gene3D" id="2.40.30.170">
    <property type="match status" value="1"/>
</dbReference>
<evidence type="ECO:0000256" key="6">
    <source>
        <dbReference type="ARBA" id="ARBA00022692"/>
    </source>
</evidence>
<dbReference type="PANTHER" id="PTHR30386">
    <property type="entry name" value="MEMBRANE FUSION SUBUNIT OF EMRAB-TOLC MULTIDRUG EFFLUX PUMP"/>
    <property type="match status" value="1"/>
</dbReference>
<evidence type="ECO:0000256" key="8">
    <source>
        <dbReference type="ARBA" id="ARBA00023136"/>
    </source>
</evidence>
<sequence>MAVARGKVIPDGRIKVIQPLEEGVITSIHIKEGEKVNKGQLLLELDASMELADISSLENSLNMATLEKNLILAELNGKFSKEGMKTTNLNNVSASEIIELQKKYSQSKNEEYLAQTETLQAIFEQKEKDIQLAKINLESLKSKHNYIKNEVNSFKTLYENGAIPKIELTKKEEELLLSQKEIDSQTLLIERLNGELKEAQANLTSLTKLYEKELATKDKELSDRLVAKEKEIIALEDQLSKAKKILKYQKLISPVDGVVQGIASQTVGGVVTPAQPVVTIVPDGTPLIVETNVLNKDIGFIEVGQLVDVKFDTFPFQKYGVIKGKVLSISPDAVEDEKIGLVYNIKVGLTKNTFKIRNKEVNISSGMTVSAEIKTGKRRIIEFFLSPIIKNLKESLTLR</sequence>
<dbReference type="GO" id="GO:0005886">
    <property type="term" value="C:plasma membrane"/>
    <property type="evidence" value="ECO:0007669"/>
    <property type="project" value="UniProtKB-SubCell"/>
</dbReference>
<evidence type="ECO:0000313" key="13">
    <source>
        <dbReference type="Proteomes" id="UP000027936"/>
    </source>
</evidence>
<dbReference type="Proteomes" id="UP000027936">
    <property type="component" value="Unassembled WGS sequence"/>
</dbReference>
<dbReference type="EMBL" id="JJRY01000013">
    <property type="protein sequence ID" value="KEF37626.1"/>
    <property type="molecule type" value="Genomic_DNA"/>
</dbReference>
<keyword evidence="5" id="KW-0997">Cell inner membrane</keyword>
<evidence type="ECO:0000256" key="3">
    <source>
        <dbReference type="ARBA" id="ARBA00022448"/>
    </source>
</evidence>
<keyword evidence="3" id="KW-0813">Transport</keyword>
<dbReference type="Gene3D" id="2.40.50.100">
    <property type="match status" value="2"/>
</dbReference>
<evidence type="ECO:0000259" key="10">
    <source>
        <dbReference type="Pfam" id="PF25994"/>
    </source>
</evidence>
<evidence type="ECO:0000256" key="1">
    <source>
        <dbReference type="ARBA" id="ARBA00004377"/>
    </source>
</evidence>
<comment type="caution">
    <text evidence="12">The sequence shown here is derived from an EMBL/GenBank/DDBJ whole genome shotgun (WGS) entry which is preliminary data.</text>
</comment>
<dbReference type="NCBIfam" id="TIGR01843">
    <property type="entry name" value="type_I_hlyD"/>
    <property type="match status" value="1"/>
</dbReference>
<evidence type="ECO:0000256" key="4">
    <source>
        <dbReference type="ARBA" id="ARBA00022475"/>
    </source>
</evidence>
<keyword evidence="6" id="KW-0812">Transmembrane</keyword>
<feature type="domain" description="AprE-like long alpha-helical hairpin" evidence="10">
    <location>
        <begin position="52"/>
        <end position="238"/>
    </location>
</feature>
<dbReference type="InterPro" id="IPR010129">
    <property type="entry name" value="T1SS_HlyD"/>
</dbReference>
<protein>
    <submittedName>
        <fullName evidence="12">Type I secretion membrane fusion protein, HlyD family</fullName>
    </submittedName>
</protein>
<dbReference type="InterPro" id="IPR050739">
    <property type="entry name" value="MFP"/>
</dbReference>
<name>A0A072NJK6_SCHAZ</name>
<keyword evidence="9" id="KW-0175">Coiled coil</keyword>
<evidence type="ECO:0000256" key="9">
    <source>
        <dbReference type="SAM" id="Coils"/>
    </source>
</evidence>
<dbReference type="Gene3D" id="1.10.287.470">
    <property type="entry name" value="Helix hairpin bin"/>
    <property type="match status" value="1"/>
</dbReference>
<evidence type="ECO:0000259" key="11">
    <source>
        <dbReference type="Pfam" id="PF26002"/>
    </source>
</evidence>
<evidence type="ECO:0000256" key="5">
    <source>
        <dbReference type="ARBA" id="ARBA00022519"/>
    </source>
</evidence>
<gene>
    <name evidence="12" type="ORF">M670_03208</name>
</gene>
<reference evidence="12 13" key="1">
    <citation type="submission" date="2014-04" db="EMBL/GenBank/DDBJ databases">
        <title>Draft genome sequence of Bacillus azotoformans MEV2011, a (co-) denitrifying strain unable to grow in the presence of oxygen.</title>
        <authorList>
            <person name="Nielsen M."/>
            <person name="Schreiber L."/>
            <person name="Finster K."/>
            <person name="Schramm A."/>
        </authorList>
    </citation>
    <scope>NUCLEOTIDE SEQUENCE [LARGE SCALE GENOMIC DNA]</scope>
    <source>
        <strain evidence="12 13">MEV2011</strain>
    </source>
</reference>
<evidence type="ECO:0000256" key="7">
    <source>
        <dbReference type="ARBA" id="ARBA00022989"/>
    </source>
</evidence>
<keyword evidence="4" id="KW-1003">Cell membrane</keyword>
<dbReference type="SUPFAM" id="SSF111369">
    <property type="entry name" value="HlyD-like secretion proteins"/>
    <property type="match status" value="2"/>
</dbReference>
<evidence type="ECO:0000313" key="12">
    <source>
        <dbReference type="EMBL" id="KEF37626.1"/>
    </source>
</evidence>